<protein>
    <submittedName>
        <fullName evidence="7">TetR/AcrR family transcriptional regulator</fullName>
    </submittedName>
</protein>
<evidence type="ECO:0000256" key="3">
    <source>
        <dbReference type="ARBA" id="ARBA00023125"/>
    </source>
</evidence>
<dbReference type="Gene3D" id="1.10.357.10">
    <property type="entry name" value="Tetracycline Repressor, domain 2"/>
    <property type="match status" value="1"/>
</dbReference>
<proteinExistence type="predicted"/>
<dbReference type="InterPro" id="IPR009057">
    <property type="entry name" value="Homeodomain-like_sf"/>
</dbReference>
<organism evidence="7 8">
    <name type="scientific">Williamsia deligens</name>
    <dbReference type="NCBI Taxonomy" id="321325"/>
    <lineage>
        <taxon>Bacteria</taxon>
        <taxon>Bacillati</taxon>
        <taxon>Actinomycetota</taxon>
        <taxon>Actinomycetes</taxon>
        <taxon>Mycobacteriales</taxon>
        <taxon>Nocardiaceae</taxon>
        <taxon>Williamsia</taxon>
    </lineage>
</organism>
<keyword evidence="2" id="KW-0805">Transcription regulation</keyword>
<evidence type="ECO:0000256" key="4">
    <source>
        <dbReference type="ARBA" id="ARBA00023163"/>
    </source>
</evidence>
<keyword evidence="8" id="KW-1185">Reference proteome</keyword>
<dbReference type="PANTHER" id="PTHR30055:SF234">
    <property type="entry name" value="HTH-TYPE TRANSCRIPTIONAL REGULATOR BETI"/>
    <property type="match status" value="1"/>
</dbReference>
<reference evidence="8" key="1">
    <citation type="journal article" date="2019" name="Int. J. Syst. Evol. Microbiol.">
        <title>The Global Catalogue of Microorganisms (GCM) 10K type strain sequencing project: providing services to taxonomists for standard genome sequencing and annotation.</title>
        <authorList>
            <consortium name="The Broad Institute Genomics Platform"/>
            <consortium name="The Broad Institute Genome Sequencing Center for Infectious Disease"/>
            <person name="Wu L."/>
            <person name="Ma J."/>
        </authorList>
    </citation>
    <scope>NUCLEOTIDE SEQUENCE [LARGE SCALE GENOMIC DNA]</scope>
    <source>
        <strain evidence="8">CCUG 50873</strain>
    </source>
</reference>
<gene>
    <name evidence="7" type="ORF">ACFQ04_02475</name>
</gene>
<dbReference type="EMBL" id="JBHTIL010000001">
    <property type="protein sequence ID" value="MFD0924595.1"/>
    <property type="molecule type" value="Genomic_DNA"/>
</dbReference>
<evidence type="ECO:0000256" key="1">
    <source>
        <dbReference type="ARBA" id="ARBA00022491"/>
    </source>
</evidence>
<dbReference type="InterPro" id="IPR039538">
    <property type="entry name" value="BetI_C"/>
</dbReference>
<dbReference type="InterPro" id="IPR050109">
    <property type="entry name" value="HTH-type_TetR-like_transc_reg"/>
</dbReference>
<accession>A0ABW3G2E4</accession>
<dbReference type="InterPro" id="IPR001647">
    <property type="entry name" value="HTH_TetR"/>
</dbReference>
<dbReference type="Pfam" id="PF00440">
    <property type="entry name" value="TetR_N"/>
    <property type="match status" value="1"/>
</dbReference>
<dbReference type="Proteomes" id="UP001597068">
    <property type="component" value="Unassembled WGS sequence"/>
</dbReference>
<dbReference type="PANTHER" id="PTHR30055">
    <property type="entry name" value="HTH-TYPE TRANSCRIPTIONAL REGULATOR RUTR"/>
    <property type="match status" value="1"/>
</dbReference>
<evidence type="ECO:0000259" key="6">
    <source>
        <dbReference type="PROSITE" id="PS50977"/>
    </source>
</evidence>
<dbReference type="RefSeq" id="WP_253647385.1">
    <property type="nucleotide sequence ID" value="NZ_BAAAMO010000002.1"/>
</dbReference>
<feature type="DNA-binding region" description="H-T-H motif" evidence="5">
    <location>
        <begin position="17"/>
        <end position="36"/>
    </location>
</feature>
<evidence type="ECO:0000313" key="7">
    <source>
        <dbReference type="EMBL" id="MFD0924595.1"/>
    </source>
</evidence>
<sequence length="193" mass="20168">MAAAFRVVATAGVEAATTRRICAEAQMSLASFHYAFDSRDALLEALVISGLSSEDTAVHAVLAASPDTAHDSPADIGALLRGGLHGYVDSVVADPEREQAMVALAQYARRTPGLETLAADTYTRYYALAARALTTAADAAGVRWRTPPADLAPLVVAATDGLTLAYLNTGDVDVARRIADACVAMLLTHVEQP</sequence>
<dbReference type="SUPFAM" id="SSF46689">
    <property type="entry name" value="Homeodomain-like"/>
    <property type="match status" value="1"/>
</dbReference>
<dbReference type="InterPro" id="IPR036271">
    <property type="entry name" value="Tet_transcr_reg_TetR-rel_C_sf"/>
</dbReference>
<dbReference type="SUPFAM" id="SSF48498">
    <property type="entry name" value="Tetracyclin repressor-like, C-terminal domain"/>
    <property type="match status" value="1"/>
</dbReference>
<evidence type="ECO:0000256" key="5">
    <source>
        <dbReference type="PROSITE-ProRule" id="PRU00335"/>
    </source>
</evidence>
<evidence type="ECO:0000313" key="8">
    <source>
        <dbReference type="Proteomes" id="UP001597068"/>
    </source>
</evidence>
<keyword evidence="3 5" id="KW-0238">DNA-binding</keyword>
<dbReference type="Pfam" id="PF13977">
    <property type="entry name" value="TetR_C_6"/>
    <property type="match status" value="1"/>
</dbReference>
<comment type="caution">
    <text evidence="7">The sequence shown here is derived from an EMBL/GenBank/DDBJ whole genome shotgun (WGS) entry which is preliminary data.</text>
</comment>
<name>A0ABW3G2E4_9NOCA</name>
<keyword evidence="4" id="KW-0804">Transcription</keyword>
<feature type="domain" description="HTH tetR-type" evidence="6">
    <location>
        <begin position="1"/>
        <end position="54"/>
    </location>
</feature>
<evidence type="ECO:0000256" key="2">
    <source>
        <dbReference type="ARBA" id="ARBA00023015"/>
    </source>
</evidence>
<dbReference type="PROSITE" id="PS50977">
    <property type="entry name" value="HTH_TETR_2"/>
    <property type="match status" value="1"/>
</dbReference>
<keyword evidence="1" id="KW-0678">Repressor</keyword>